<dbReference type="AlphaFoldDB" id="C9ZNC5"/>
<organism evidence="2 3">
    <name type="scientific">Trypanosoma brucei gambiense (strain MHOM/CI/86/DAL972)</name>
    <dbReference type="NCBI Taxonomy" id="679716"/>
    <lineage>
        <taxon>Eukaryota</taxon>
        <taxon>Discoba</taxon>
        <taxon>Euglenozoa</taxon>
        <taxon>Kinetoplastea</taxon>
        <taxon>Metakinetoplastina</taxon>
        <taxon>Trypanosomatida</taxon>
        <taxon>Trypanosomatidae</taxon>
        <taxon>Trypanosoma</taxon>
    </lineage>
</organism>
<gene>
    <name evidence="2" type="ORF">TbgDal_V410</name>
</gene>
<name>C9ZNC5_TRYB9</name>
<dbReference type="Proteomes" id="UP000002316">
    <property type="component" value="Chromosome 5"/>
</dbReference>
<evidence type="ECO:0000313" key="3">
    <source>
        <dbReference type="Proteomes" id="UP000002316"/>
    </source>
</evidence>
<dbReference type="RefSeq" id="XP_011773190.1">
    <property type="nucleotide sequence ID" value="XM_011774888.1"/>
</dbReference>
<dbReference type="KEGG" id="tbg:TbgDal_V410"/>
<feature type="region of interest" description="Disordered" evidence="1">
    <location>
        <begin position="38"/>
        <end position="121"/>
    </location>
</feature>
<feature type="compositionally biased region" description="Basic and acidic residues" evidence="1">
    <location>
        <begin position="52"/>
        <end position="68"/>
    </location>
</feature>
<feature type="compositionally biased region" description="Basic residues" evidence="1">
    <location>
        <begin position="69"/>
        <end position="88"/>
    </location>
</feature>
<evidence type="ECO:0000313" key="2">
    <source>
        <dbReference type="EMBL" id="CBH10903.1"/>
    </source>
</evidence>
<dbReference type="EMBL" id="FN554968">
    <property type="protein sequence ID" value="CBH10903.1"/>
    <property type="molecule type" value="Genomic_DNA"/>
</dbReference>
<sequence length="121" mass="14331">MQPNESNARNQTMHQMALLKHRFNHKVTNRMFSVHGDMVSRQGNTKPNENFMDYHDTNTGRNGHEMRRGMRGGKEKKKKKEKLAKQKIKGSNEMIEAGHKKESKRNPMKERNETNQNIWRE</sequence>
<dbReference type="GeneID" id="23861414"/>
<feature type="compositionally biased region" description="Basic and acidic residues" evidence="1">
    <location>
        <begin position="96"/>
        <end position="121"/>
    </location>
</feature>
<proteinExistence type="predicted"/>
<accession>C9ZNC5</accession>
<reference evidence="3" key="1">
    <citation type="journal article" date="2010" name="PLoS Negl. Trop. Dis.">
        <title>The genome sequence of Trypanosoma brucei gambiense, causative agent of chronic human african trypanosomiasis.</title>
        <authorList>
            <person name="Jackson A.P."/>
            <person name="Sanders M."/>
            <person name="Berry A."/>
            <person name="McQuillan J."/>
            <person name="Aslett M.A."/>
            <person name="Quail M.A."/>
            <person name="Chukualim B."/>
            <person name="Capewell P."/>
            <person name="MacLeod A."/>
            <person name="Melville S.E."/>
            <person name="Gibson W."/>
            <person name="Barry J.D."/>
            <person name="Berriman M."/>
            <person name="Hertz-Fowler C."/>
        </authorList>
    </citation>
    <scope>NUCLEOTIDE SEQUENCE [LARGE SCALE GENOMIC DNA]</scope>
    <source>
        <strain evidence="3">MHOM/CI/86/DAL972</strain>
    </source>
</reference>
<protein>
    <submittedName>
        <fullName evidence="2">Uncharacterized protein</fullName>
    </submittedName>
</protein>
<evidence type="ECO:0000256" key="1">
    <source>
        <dbReference type="SAM" id="MobiDB-lite"/>
    </source>
</evidence>